<gene>
    <name evidence="3" type="ORF">KL86CLO1_10163</name>
</gene>
<dbReference type="GO" id="GO:0010181">
    <property type="term" value="F:FMN binding"/>
    <property type="evidence" value="ECO:0007669"/>
    <property type="project" value="InterPro"/>
</dbReference>
<sequence>MKLKKHILAMTLCAALLVPLAACGNTASAGGSETRTGQANGFGGVVTATVTVADGKVTDVQLVGPDETPALGGAALEPMAAAIKEKGGTDGVDTVSGATVTSKACIDAVNNALDPEKFPYTPKEEKPVETPLATTASDLYQGFGAVSVGRVGPGKDDKDVQVYSYTTALVNAVFDGDGKILALNIDAMETATPNYDGDHMPHFAGFPGMGGYNYDENHDGTVDSVSADTDEQFLADLAAWQTKRERGETYVLGSGTFATEMDAFQSLFVGMTVSEVEEWFNNYTDVNGRPLKTENKDENDQKKYDALSDEDKAMLADVVSSATISLKDPHGDFVSALKKAYDNRVPVATPASIKGIGLGAASNGRVGPGKDDKDVQVYSYTSVYASTLFDADGKIASIIIDALEVATPNYDGDGMPHFSGYPGQTPYNLDADHDGKVDGVASNTDDTFLAEVASWQTKRERGDGYVLASGTFVTEADAFQKLFVGMTVDEVQAWFDKYTDVNGRPLKTENKDENDQKKYDALSAEDKAMLADVVSSATISLKDAHGDILAAIKNSLTYKQDVDITVK</sequence>
<name>A0A212IX66_9FIRM</name>
<feature type="signal peptide" evidence="1">
    <location>
        <begin position="1"/>
        <end position="29"/>
    </location>
</feature>
<protein>
    <submittedName>
        <fullName evidence="3">FMN-binding domain protein</fullName>
    </submittedName>
</protein>
<organism evidence="3">
    <name type="scientific">uncultured Eubacteriales bacterium</name>
    <dbReference type="NCBI Taxonomy" id="172733"/>
    <lineage>
        <taxon>Bacteria</taxon>
        <taxon>Bacillati</taxon>
        <taxon>Bacillota</taxon>
        <taxon>Clostridia</taxon>
        <taxon>Eubacteriales</taxon>
        <taxon>environmental samples</taxon>
    </lineage>
</organism>
<dbReference type="GO" id="GO:0016020">
    <property type="term" value="C:membrane"/>
    <property type="evidence" value="ECO:0007669"/>
    <property type="project" value="InterPro"/>
</dbReference>
<proteinExistence type="predicted"/>
<dbReference type="EMBL" id="FLUN01000001">
    <property type="protein sequence ID" value="SBV91769.1"/>
    <property type="molecule type" value="Genomic_DNA"/>
</dbReference>
<evidence type="ECO:0000256" key="1">
    <source>
        <dbReference type="SAM" id="SignalP"/>
    </source>
</evidence>
<keyword evidence="1" id="KW-0732">Signal</keyword>
<feature type="chain" id="PRO_5012690853" evidence="1">
    <location>
        <begin position="30"/>
        <end position="567"/>
    </location>
</feature>
<dbReference type="Pfam" id="PF04205">
    <property type="entry name" value="FMN_bind"/>
    <property type="match status" value="1"/>
</dbReference>
<dbReference type="SMART" id="SM00900">
    <property type="entry name" value="FMN_bind"/>
    <property type="match status" value="1"/>
</dbReference>
<evidence type="ECO:0000313" key="3">
    <source>
        <dbReference type="EMBL" id="SBV91769.1"/>
    </source>
</evidence>
<accession>A0A212IX66</accession>
<evidence type="ECO:0000259" key="2">
    <source>
        <dbReference type="SMART" id="SM00900"/>
    </source>
</evidence>
<feature type="domain" description="FMN-binding" evidence="2">
    <location>
        <begin position="41"/>
        <end position="116"/>
    </location>
</feature>
<reference evidence="3" key="1">
    <citation type="submission" date="2016-04" db="EMBL/GenBank/DDBJ databases">
        <authorList>
            <person name="Evans L.H."/>
            <person name="Alamgir A."/>
            <person name="Owens N."/>
            <person name="Weber N.D."/>
            <person name="Virtaneva K."/>
            <person name="Barbian K."/>
            <person name="Babar A."/>
            <person name="Rosenke K."/>
        </authorList>
    </citation>
    <scope>NUCLEOTIDE SEQUENCE</scope>
    <source>
        <strain evidence="3">86</strain>
    </source>
</reference>
<dbReference type="InterPro" id="IPR007329">
    <property type="entry name" value="FMN-bd"/>
</dbReference>
<dbReference type="Gene3D" id="3.90.1010.20">
    <property type="match status" value="1"/>
</dbReference>
<dbReference type="AlphaFoldDB" id="A0A212IX66"/>